<reference evidence="2" key="1">
    <citation type="submission" date="2022-07" db="EMBL/GenBank/DDBJ databases">
        <title>Phylogenomic reconstructions and comparative analyses of Kickxellomycotina fungi.</title>
        <authorList>
            <person name="Reynolds N.K."/>
            <person name="Stajich J.E."/>
            <person name="Barry K."/>
            <person name="Grigoriev I.V."/>
            <person name="Crous P."/>
            <person name="Smith M.E."/>
        </authorList>
    </citation>
    <scope>NUCLEOTIDE SEQUENCE</scope>
    <source>
        <strain evidence="2">RSA 861</strain>
    </source>
</reference>
<dbReference type="Gene3D" id="3.40.1190.20">
    <property type="match status" value="2"/>
</dbReference>
<sequence>MTHHDPGLVPKDILIVGPNAASQTTLFFDDFQPHDVNRAYKKSHSIGGKGQNCALACHKYGFTEEVTLLQILGGATGTYIDKALRQKGIHHINVEVQAETRTCTTVLDASTGSMTELIEPTSRITAEERTAFEDRAQNLITTGAGALRIIALCGSFPNGMDSETFAKIAHQKPDSAFLYLDAVKDIELILSTRKVDMIKINLEEFVKIIRQLGFAGQSGNFLNAIPDLESDESSRREFAVLAKRLMETYHVGLVAITNGPYRAFLFQRGGTGYHTFRIPDLVGILQRMYLANVDLFAEKHTENCLPPTVTLKHRQKMLEWEAENEECLNRIRRRRRLGRGGISPDPVPGVLGREATDTVDQTDPLIRTKPPIELLLNPLGAGDTTNGVFICEYLRSQDPVRSFAMGLAAATASCLVTDFTGYYDVKIMHAVFSDIAVESHVLD</sequence>
<dbReference type="PANTHER" id="PTHR46566:SF2">
    <property type="entry name" value="ATP-DEPENDENT 6-PHOSPHOFRUCTOKINASE ISOZYME 2"/>
    <property type="match status" value="1"/>
</dbReference>
<dbReference type="PANTHER" id="PTHR46566">
    <property type="entry name" value="1-PHOSPHOFRUCTOKINASE-RELATED"/>
    <property type="match status" value="1"/>
</dbReference>
<gene>
    <name evidence="2" type="ORF">IWQ60_001354</name>
</gene>
<dbReference type="InterPro" id="IPR011611">
    <property type="entry name" value="PfkB_dom"/>
</dbReference>
<dbReference type="Proteomes" id="UP001150569">
    <property type="component" value="Unassembled WGS sequence"/>
</dbReference>
<evidence type="ECO:0000313" key="3">
    <source>
        <dbReference type="Proteomes" id="UP001150569"/>
    </source>
</evidence>
<dbReference type="OrthoDB" id="26487at2759"/>
<comment type="caution">
    <text evidence="2">The sequence shown here is derived from an EMBL/GenBank/DDBJ whole genome shotgun (WGS) entry which is preliminary data.</text>
</comment>
<name>A0A9W8AK21_9FUNG</name>
<protein>
    <recommendedName>
        <fullName evidence="1">Carbohydrate kinase PfkB domain-containing protein</fullName>
    </recommendedName>
</protein>
<dbReference type="InterPro" id="IPR029056">
    <property type="entry name" value="Ribokinase-like"/>
</dbReference>
<evidence type="ECO:0000313" key="2">
    <source>
        <dbReference type="EMBL" id="KAJ1929244.1"/>
    </source>
</evidence>
<organism evidence="2 3">
    <name type="scientific">Tieghemiomyces parasiticus</name>
    <dbReference type="NCBI Taxonomy" id="78921"/>
    <lineage>
        <taxon>Eukaryota</taxon>
        <taxon>Fungi</taxon>
        <taxon>Fungi incertae sedis</taxon>
        <taxon>Zoopagomycota</taxon>
        <taxon>Kickxellomycotina</taxon>
        <taxon>Dimargaritomycetes</taxon>
        <taxon>Dimargaritales</taxon>
        <taxon>Dimargaritaceae</taxon>
        <taxon>Tieghemiomyces</taxon>
    </lineage>
</organism>
<feature type="domain" description="Carbohydrate kinase PfkB" evidence="1">
    <location>
        <begin position="33"/>
        <end position="275"/>
    </location>
</feature>
<dbReference type="SUPFAM" id="SSF53613">
    <property type="entry name" value="Ribokinase-like"/>
    <property type="match status" value="1"/>
</dbReference>
<proteinExistence type="predicted"/>
<dbReference type="Pfam" id="PF00294">
    <property type="entry name" value="PfkB"/>
    <property type="match status" value="1"/>
</dbReference>
<accession>A0A9W8AK21</accession>
<dbReference type="EMBL" id="JANBPT010000042">
    <property type="protein sequence ID" value="KAJ1929244.1"/>
    <property type="molecule type" value="Genomic_DNA"/>
</dbReference>
<evidence type="ECO:0000259" key="1">
    <source>
        <dbReference type="Pfam" id="PF00294"/>
    </source>
</evidence>
<dbReference type="AlphaFoldDB" id="A0A9W8AK21"/>
<keyword evidence="3" id="KW-1185">Reference proteome</keyword>